<feature type="signal peptide" evidence="2">
    <location>
        <begin position="1"/>
        <end position="21"/>
    </location>
</feature>
<dbReference type="PROSITE" id="PS51762">
    <property type="entry name" value="GH16_2"/>
    <property type="match status" value="1"/>
</dbReference>
<evidence type="ECO:0000313" key="5">
    <source>
        <dbReference type="Proteomes" id="UP001303647"/>
    </source>
</evidence>
<evidence type="ECO:0000256" key="2">
    <source>
        <dbReference type="SAM" id="SignalP"/>
    </source>
</evidence>
<dbReference type="GO" id="GO:0009251">
    <property type="term" value="P:glucan catabolic process"/>
    <property type="evidence" value="ECO:0007669"/>
    <property type="project" value="TreeGrafter"/>
</dbReference>
<dbReference type="CDD" id="cd02181">
    <property type="entry name" value="GH16_fungal_Lam16A_glucanase"/>
    <property type="match status" value="1"/>
</dbReference>
<dbReference type="EMBL" id="MU857610">
    <property type="protein sequence ID" value="KAK4250826.1"/>
    <property type="molecule type" value="Genomic_DNA"/>
</dbReference>
<dbReference type="PANTHER" id="PTHR10963:SF24">
    <property type="entry name" value="GLYCOSIDASE C21B10.07-RELATED"/>
    <property type="match status" value="1"/>
</dbReference>
<keyword evidence="4" id="KW-0378">Hydrolase</keyword>
<dbReference type="PANTHER" id="PTHR10963">
    <property type="entry name" value="GLYCOSYL HYDROLASE-RELATED"/>
    <property type="match status" value="1"/>
</dbReference>
<dbReference type="SUPFAM" id="SSF49899">
    <property type="entry name" value="Concanavalin A-like lectins/glucanases"/>
    <property type="match status" value="1"/>
</dbReference>
<dbReference type="InterPro" id="IPR013320">
    <property type="entry name" value="ConA-like_dom_sf"/>
</dbReference>
<organism evidence="4 5">
    <name type="scientific">Corynascus novoguineensis</name>
    <dbReference type="NCBI Taxonomy" id="1126955"/>
    <lineage>
        <taxon>Eukaryota</taxon>
        <taxon>Fungi</taxon>
        <taxon>Dikarya</taxon>
        <taxon>Ascomycota</taxon>
        <taxon>Pezizomycotina</taxon>
        <taxon>Sordariomycetes</taxon>
        <taxon>Sordariomycetidae</taxon>
        <taxon>Sordariales</taxon>
        <taxon>Chaetomiaceae</taxon>
        <taxon>Corynascus</taxon>
    </lineage>
</organism>
<dbReference type="InterPro" id="IPR000757">
    <property type="entry name" value="Beta-glucanase-like"/>
</dbReference>
<feature type="domain" description="GH16" evidence="3">
    <location>
        <begin position="17"/>
        <end position="316"/>
    </location>
</feature>
<dbReference type="GO" id="GO:0004553">
    <property type="term" value="F:hydrolase activity, hydrolyzing O-glycosyl compounds"/>
    <property type="evidence" value="ECO:0007669"/>
    <property type="project" value="InterPro"/>
</dbReference>
<keyword evidence="5" id="KW-1185">Reference proteome</keyword>
<dbReference type="Pfam" id="PF26113">
    <property type="entry name" value="GH16_XgeA"/>
    <property type="match status" value="1"/>
</dbReference>
<evidence type="ECO:0000313" key="4">
    <source>
        <dbReference type="EMBL" id="KAK4250826.1"/>
    </source>
</evidence>
<dbReference type="AlphaFoldDB" id="A0AAN7CZP0"/>
<reference evidence="4" key="1">
    <citation type="journal article" date="2023" name="Mol. Phylogenet. Evol.">
        <title>Genome-scale phylogeny and comparative genomics of the fungal order Sordariales.</title>
        <authorList>
            <person name="Hensen N."/>
            <person name="Bonometti L."/>
            <person name="Westerberg I."/>
            <person name="Brannstrom I.O."/>
            <person name="Guillou S."/>
            <person name="Cros-Aarteil S."/>
            <person name="Calhoun S."/>
            <person name="Haridas S."/>
            <person name="Kuo A."/>
            <person name="Mondo S."/>
            <person name="Pangilinan J."/>
            <person name="Riley R."/>
            <person name="LaButti K."/>
            <person name="Andreopoulos B."/>
            <person name="Lipzen A."/>
            <person name="Chen C."/>
            <person name="Yan M."/>
            <person name="Daum C."/>
            <person name="Ng V."/>
            <person name="Clum A."/>
            <person name="Steindorff A."/>
            <person name="Ohm R.A."/>
            <person name="Martin F."/>
            <person name="Silar P."/>
            <person name="Natvig D.O."/>
            <person name="Lalanne C."/>
            <person name="Gautier V."/>
            <person name="Ament-Velasquez S.L."/>
            <person name="Kruys A."/>
            <person name="Hutchinson M.I."/>
            <person name="Powell A.J."/>
            <person name="Barry K."/>
            <person name="Miller A.N."/>
            <person name="Grigoriev I.V."/>
            <person name="Debuchy R."/>
            <person name="Gladieux P."/>
            <person name="Hiltunen Thoren M."/>
            <person name="Johannesson H."/>
        </authorList>
    </citation>
    <scope>NUCLEOTIDE SEQUENCE</scope>
    <source>
        <strain evidence="4">CBS 359.72</strain>
    </source>
</reference>
<protein>
    <submittedName>
        <fullName evidence="4">Glycoside hydrolase</fullName>
    </submittedName>
</protein>
<evidence type="ECO:0000256" key="1">
    <source>
        <dbReference type="SAM" id="MobiDB-lite"/>
    </source>
</evidence>
<proteinExistence type="predicted"/>
<comment type="caution">
    <text evidence="4">The sequence shown here is derived from an EMBL/GenBank/DDBJ whole genome shotgun (WGS) entry which is preliminary data.</text>
</comment>
<dbReference type="Proteomes" id="UP001303647">
    <property type="component" value="Unassembled WGS sequence"/>
</dbReference>
<evidence type="ECO:0000259" key="3">
    <source>
        <dbReference type="PROSITE" id="PS51762"/>
    </source>
</evidence>
<accession>A0AAN7CZP0</accession>
<gene>
    <name evidence="4" type="ORF">C7999DRAFT_28656</name>
</gene>
<feature type="region of interest" description="Disordered" evidence="1">
    <location>
        <begin position="235"/>
        <end position="257"/>
    </location>
</feature>
<keyword evidence="2" id="KW-0732">Signal</keyword>
<reference evidence="4" key="2">
    <citation type="submission" date="2023-05" db="EMBL/GenBank/DDBJ databases">
        <authorList>
            <consortium name="Lawrence Berkeley National Laboratory"/>
            <person name="Steindorff A."/>
            <person name="Hensen N."/>
            <person name="Bonometti L."/>
            <person name="Westerberg I."/>
            <person name="Brannstrom I.O."/>
            <person name="Guillou S."/>
            <person name="Cros-Aarteil S."/>
            <person name="Calhoun S."/>
            <person name="Haridas S."/>
            <person name="Kuo A."/>
            <person name="Mondo S."/>
            <person name="Pangilinan J."/>
            <person name="Riley R."/>
            <person name="Labutti K."/>
            <person name="Andreopoulos B."/>
            <person name="Lipzen A."/>
            <person name="Chen C."/>
            <person name="Yanf M."/>
            <person name="Daum C."/>
            <person name="Ng V."/>
            <person name="Clum A."/>
            <person name="Ohm R."/>
            <person name="Martin F."/>
            <person name="Silar P."/>
            <person name="Natvig D."/>
            <person name="Lalanne C."/>
            <person name="Gautier V."/>
            <person name="Ament-Velasquez S.L."/>
            <person name="Kruys A."/>
            <person name="Hutchinson M.I."/>
            <person name="Powell A.J."/>
            <person name="Barry K."/>
            <person name="Miller A.N."/>
            <person name="Grigoriev I.V."/>
            <person name="Debuchy R."/>
            <person name="Gladieux P."/>
            <person name="Thoren M.H."/>
            <person name="Johannesson H."/>
        </authorList>
    </citation>
    <scope>NUCLEOTIDE SEQUENCE</scope>
    <source>
        <strain evidence="4">CBS 359.72</strain>
    </source>
</reference>
<name>A0AAN7CZP0_9PEZI</name>
<feature type="chain" id="PRO_5042942743" evidence="2">
    <location>
        <begin position="22"/>
        <end position="387"/>
    </location>
</feature>
<sequence>MVRPASSIAVLAFTAASTARAASYGLVDAFDASNFFDEFDFFTEPDPTHGFVQYVDGDMANREGLAGFASGGVYLGVDYNRTTMTGRASVRVTSKKAYTRGLFVADIAHMPAGAAGSSSCGLWPAFWMFGPDWPSSGEIDIIEGVNSQAANSVSLHTGPGCTVSNVGSAPGTRLVTADCQNDEGCTQDTSSAPESNSNYGTGFNAAGGGVYAVEWTDAAIKVWFFPQGSPTASQLSSFSAEGGGGGGEGKNTTSPDPSAFGTPLAVFANSNNNIGDDNIDNDINSCAFDAHFADHRLVFDTTFCGDWAGRAWHSDAACAALAPACEDYVGAHPEAFSEAYWLVRGIRVYQLQSEDGDDGLQLQQQGRKVKRGIRGRRGMVDKRRWRA</sequence>
<dbReference type="Gene3D" id="2.60.120.200">
    <property type="match status" value="1"/>
</dbReference>
<dbReference type="InterPro" id="IPR050546">
    <property type="entry name" value="Glycosyl_Hydrlase_16"/>
</dbReference>